<feature type="compositionally biased region" description="Basic and acidic residues" evidence="1">
    <location>
        <begin position="100"/>
        <end position="117"/>
    </location>
</feature>
<comment type="caution">
    <text evidence="2">The sequence shown here is derived from an EMBL/GenBank/DDBJ whole genome shotgun (WGS) entry which is preliminary data.</text>
</comment>
<name>A0A8H5GX19_9AGAR</name>
<sequence length="217" mass="24668">MPSPHNQSDGTTSGARVLRRSARVLVLSESEDDPQPSPKRRKLCNPPDADDDCDDDHAGADTNDNDPNDEQPPNYGQFFTFIPATRNQKTLAVERPSQIHWKESQEDFDARTERKRAEALNRARAQNQRNLDHAAQVLRQEPTPGSQDHMKRVNLQEHVLRFAAANPPDPTTSFPTWTDHQLAELRGILNKLSLDVEDEDEGQEDEVDKDIEMDKDR</sequence>
<feature type="region of interest" description="Disordered" evidence="1">
    <location>
        <begin position="194"/>
        <end position="217"/>
    </location>
</feature>
<feature type="region of interest" description="Disordered" evidence="1">
    <location>
        <begin position="1"/>
        <end position="77"/>
    </location>
</feature>
<reference evidence="2 3" key="1">
    <citation type="journal article" date="2020" name="ISME J.">
        <title>Uncovering the hidden diversity of litter-decomposition mechanisms in mushroom-forming fungi.</title>
        <authorList>
            <person name="Floudas D."/>
            <person name="Bentzer J."/>
            <person name="Ahren D."/>
            <person name="Johansson T."/>
            <person name="Persson P."/>
            <person name="Tunlid A."/>
        </authorList>
    </citation>
    <scope>NUCLEOTIDE SEQUENCE [LARGE SCALE GENOMIC DNA]</scope>
    <source>
        <strain evidence="2 3">CBS 291.85</strain>
    </source>
</reference>
<keyword evidence="3" id="KW-1185">Reference proteome</keyword>
<feature type="region of interest" description="Disordered" evidence="1">
    <location>
        <begin position="93"/>
        <end position="117"/>
    </location>
</feature>
<dbReference type="EMBL" id="JAACJM010000005">
    <property type="protein sequence ID" value="KAF5372612.1"/>
    <property type="molecule type" value="Genomic_DNA"/>
</dbReference>
<gene>
    <name evidence="2" type="ORF">D9758_005316</name>
</gene>
<evidence type="ECO:0000313" key="2">
    <source>
        <dbReference type="EMBL" id="KAF5372612.1"/>
    </source>
</evidence>
<dbReference type="AlphaFoldDB" id="A0A8H5GX19"/>
<accession>A0A8H5GX19</accession>
<dbReference type="Proteomes" id="UP000559256">
    <property type="component" value="Unassembled WGS sequence"/>
</dbReference>
<feature type="compositionally biased region" description="Polar residues" evidence="1">
    <location>
        <begin position="1"/>
        <end position="14"/>
    </location>
</feature>
<evidence type="ECO:0000256" key="1">
    <source>
        <dbReference type="SAM" id="MobiDB-lite"/>
    </source>
</evidence>
<evidence type="ECO:0000313" key="3">
    <source>
        <dbReference type="Proteomes" id="UP000559256"/>
    </source>
</evidence>
<organism evidence="2 3">
    <name type="scientific">Tetrapyrgos nigripes</name>
    <dbReference type="NCBI Taxonomy" id="182062"/>
    <lineage>
        <taxon>Eukaryota</taxon>
        <taxon>Fungi</taxon>
        <taxon>Dikarya</taxon>
        <taxon>Basidiomycota</taxon>
        <taxon>Agaricomycotina</taxon>
        <taxon>Agaricomycetes</taxon>
        <taxon>Agaricomycetidae</taxon>
        <taxon>Agaricales</taxon>
        <taxon>Marasmiineae</taxon>
        <taxon>Marasmiaceae</taxon>
        <taxon>Tetrapyrgos</taxon>
    </lineage>
</organism>
<proteinExistence type="predicted"/>
<feature type="compositionally biased region" description="Acidic residues" evidence="1">
    <location>
        <begin position="195"/>
        <end position="209"/>
    </location>
</feature>
<protein>
    <submittedName>
        <fullName evidence="2">Uncharacterized protein</fullName>
    </submittedName>
</protein>